<reference evidence="3" key="1">
    <citation type="journal article" date="2019" name="Int. J. Syst. Evol. Microbiol.">
        <title>The Global Catalogue of Microorganisms (GCM) 10K type strain sequencing project: providing services to taxonomists for standard genome sequencing and annotation.</title>
        <authorList>
            <consortium name="The Broad Institute Genomics Platform"/>
            <consortium name="The Broad Institute Genome Sequencing Center for Infectious Disease"/>
            <person name="Wu L."/>
            <person name="Ma J."/>
        </authorList>
    </citation>
    <scope>NUCLEOTIDE SEQUENCE [LARGE SCALE GENOMIC DNA]</scope>
    <source>
        <strain evidence="3">JCM 16923</strain>
    </source>
</reference>
<accession>A0ABP7PI27</accession>
<evidence type="ECO:0000259" key="1">
    <source>
        <dbReference type="Pfam" id="PF13577"/>
    </source>
</evidence>
<dbReference type="SUPFAM" id="SSF54427">
    <property type="entry name" value="NTF2-like"/>
    <property type="match status" value="1"/>
</dbReference>
<comment type="caution">
    <text evidence="2">The sequence shown here is derived from an EMBL/GenBank/DDBJ whole genome shotgun (WGS) entry which is preliminary data.</text>
</comment>
<dbReference type="CDD" id="cd00531">
    <property type="entry name" value="NTF2_like"/>
    <property type="match status" value="1"/>
</dbReference>
<evidence type="ECO:0000313" key="2">
    <source>
        <dbReference type="EMBL" id="GAA3966030.1"/>
    </source>
</evidence>
<dbReference type="InterPro" id="IPR032710">
    <property type="entry name" value="NTF2-like_dom_sf"/>
</dbReference>
<proteinExistence type="predicted"/>
<keyword evidence="3" id="KW-1185">Reference proteome</keyword>
<dbReference type="Gene3D" id="3.10.450.50">
    <property type="match status" value="1"/>
</dbReference>
<dbReference type="Proteomes" id="UP001418444">
    <property type="component" value="Unassembled WGS sequence"/>
</dbReference>
<dbReference type="RefSeq" id="WP_344784931.1">
    <property type="nucleotide sequence ID" value="NZ_BAAAZW010000008.1"/>
</dbReference>
<evidence type="ECO:0000313" key="3">
    <source>
        <dbReference type="Proteomes" id="UP001418444"/>
    </source>
</evidence>
<feature type="domain" description="SnoaL-like" evidence="1">
    <location>
        <begin position="5"/>
        <end position="143"/>
    </location>
</feature>
<protein>
    <recommendedName>
        <fullName evidence="1">SnoaL-like domain-containing protein</fullName>
    </recommendedName>
</protein>
<dbReference type="EMBL" id="BAAAZW010000008">
    <property type="protein sequence ID" value="GAA3966030.1"/>
    <property type="molecule type" value="Genomic_DNA"/>
</dbReference>
<dbReference type="Pfam" id="PF13577">
    <property type="entry name" value="SnoaL_4"/>
    <property type="match status" value="1"/>
</dbReference>
<organism evidence="2 3">
    <name type="scientific">Gordonia caeni</name>
    <dbReference type="NCBI Taxonomy" id="1007097"/>
    <lineage>
        <taxon>Bacteria</taxon>
        <taxon>Bacillati</taxon>
        <taxon>Actinomycetota</taxon>
        <taxon>Actinomycetes</taxon>
        <taxon>Mycobacteriales</taxon>
        <taxon>Gordoniaceae</taxon>
        <taxon>Gordonia</taxon>
    </lineage>
</organism>
<gene>
    <name evidence="2" type="ORF">GCM10022231_28580</name>
</gene>
<dbReference type="InterPro" id="IPR037401">
    <property type="entry name" value="SnoaL-like"/>
</dbReference>
<sequence length="161" mass="18596">MTIDELLEIEAIRQVRLAYSNYFDSQNADGLQSLFCEDAVCEFPEQFGGNWVGRETILTNFTNEFSKIGEPYDSMHVVTNPWITVTGPDTAHGRCYLIDLLTRQQAGTGHYTTVGGHGNPLLFLGMYEDEYRKVDGRWLFSNIRLPFFWPDRTFEQVRRPD</sequence>
<name>A0ABP7PI27_9ACTN</name>